<feature type="region of interest" description="Disordered" evidence="2">
    <location>
        <begin position="294"/>
        <end position="392"/>
    </location>
</feature>
<reference evidence="4" key="3">
    <citation type="submission" date="2025-09" db="UniProtKB">
        <authorList>
            <consortium name="Ensembl"/>
        </authorList>
    </citation>
    <scope>IDENTIFICATION</scope>
</reference>
<reference evidence="4" key="1">
    <citation type="submission" date="2018-05" db="EMBL/GenBank/DDBJ databases">
        <title>Whole genome of Theropithecus gelada.</title>
        <authorList>
            <person name="Chiou K.L."/>
            <person name="Snyder-Mackler N."/>
        </authorList>
    </citation>
    <scope>NUCLEOTIDE SEQUENCE [LARGE SCALE GENOMIC DNA]</scope>
</reference>
<sequence length="1153" mass="125993">MSFSLTFTELANIAIPQCGVLNFKALHLLLHGILEHIHMAELKKVLSGDEDFLQTSQVVIVPREGDAQPILNPMKRLSNVFDHVVSRLDKMENQLALLQDLPSTAQLLEASQGTARPIQDLWHLIKLRKTVEGHDEVMAKSMQTLQDLLTDLHALQVTIKALRKEVDMLKNMLDKVHPERMDIFAEDFKIQNRKMIALQREVASLQNKFQTIPKTEDMVLWSGLHEAMFASEIGSSQLDLWQSMDQLPEAALAQTTEYLEATRAIQVSEPVQNPQLLQTVWHYEVPELLPEDSSSAQAVSLSSAQEPAQPPALTPESAPGRATAFAPGPAPGTEPVPGPELGLELEPVPALGPVPGPTVTPGSLPAPWPMLGPAPAPGAQPPPPGGWPAFPRRWPLPQGWPRMGSWPLWDLGVLRPTQPQPSRAPPPATEFASAWPQPLQPYQSRQGEDLQLTAIQEKGEENDVPSLRGLQERARKDGAPKDRTRKDGVPKDRGGKDVDPKDKGGKDGAPKDRGGKDGAPKDRGGKDGAPKDRAHKDEVPKDRGGKDGAPKDSVGKEGDPKEAQLKAPRSAFHRLKTTAAIAAAAAAAYAAAASSAAQTAKVAAKLVKDSPATKMATIATDTAAAGPLGVFADVLGAGPSRGATESQALGDDSEIYYEILSPSYSAASISPDTALSQAMVAAKQATSPEDKKRAVRYSMSHMAQIPVKHDSLKEEFAQLSFNLNQRLSYLANMGGSASLGTTVDMLQEKISSLQKSKLKEEELEIIWGNQIQAMKDRYVTLDKAVEKLEIRVDEFKTLQAQIKRLEMNKVNKSTMEEELREKADRSALAGKASRADLESVALGMNEMIQGMLFKVTIHEDNWKKAVEELSKDVNTKLVHSDLDPLKKEMEEVWKIVRKLLIEGLRLDPDSAAGFRRKLFEHVKCISCDRPVEMMTGPHLITIRKAHLLSRLRPASANSYEYLQRQHMREQQRLQRQDLSIQEDYQQDWGDGPQNAASLKCKSCNLSTLYPYGDPHMIDYDSAEVDILGVDGILYKGRMNSQRGAQPSVIAKELAAVKAPCPPSQSLYDRVHSSALLGAICPPLCPSNSAHSAASGPHPTMPARPPSLPPLPLLPPLIPPLRDPQQAPGSTRLSRAPHIESRVSRKPPEEPANP</sequence>
<reference evidence="4" key="2">
    <citation type="submission" date="2025-08" db="UniProtKB">
        <authorList>
            <consortium name="Ensembl"/>
        </authorList>
    </citation>
    <scope>IDENTIFICATION</scope>
</reference>
<feature type="region of interest" description="Disordered" evidence="2">
    <location>
        <begin position="414"/>
        <end position="567"/>
    </location>
</feature>
<feature type="compositionally biased region" description="Low complexity" evidence="2">
    <location>
        <begin position="339"/>
        <end position="349"/>
    </location>
</feature>
<evidence type="ECO:0000313" key="4">
    <source>
        <dbReference type="Ensembl" id="ENSTGEP00000030395.1"/>
    </source>
</evidence>
<evidence type="ECO:0000313" key="5">
    <source>
        <dbReference type="Proteomes" id="UP000694411"/>
    </source>
</evidence>
<keyword evidence="1" id="KW-0175">Coiled coil</keyword>
<dbReference type="Proteomes" id="UP000694411">
    <property type="component" value="Chromosome 20"/>
</dbReference>
<feature type="compositionally biased region" description="Pro residues" evidence="2">
    <location>
        <begin position="328"/>
        <end position="338"/>
    </location>
</feature>
<organism evidence="4 5">
    <name type="scientific">Theropithecus gelada</name>
    <name type="common">Gelada baboon</name>
    <dbReference type="NCBI Taxonomy" id="9565"/>
    <lineage>
        <taxon>Eukaryota</taxon>
        <taxon>Metazoa</taxon>
        <taxon>Chordata</taxon>
        <taxon>Craniata</taxon>
        <taxon>Vertebrata</taxon>
        <taxon>Euteleostomi</taxon>
        <taxon>Mammalia</taxon>
        <taxon>Eutheria</taxon>
        <taxon>Euarchontoglires</taxon>
        <taxon>Primates</taxon>
        <taxon>Haplorrhini</taxon>
        <taxon>Catarrhini</taxon>
        <taxon>Cercopithecidae</taxon>
        <taxon>Cercopithecinae</taxon>
        <taxon>Theropithecus</taxon>
    </lineage>
</organism>
<proteinExistence type="predicted"/>
<feature type="compositionally biased region" description="Basic and acidic residues" evidence="2">
    <location>
        <begin position="470"/>
        <end position="564"/>
    </location>
</feature>
<feature type="compositionally biased region" description="Pro residues" evidence="2">
    <location>
        <begin position="1098"/>
        <end position="1121"/>
    </location>
</feature>
<protein>
    <submittedName>
        <fullName evidence="4">Chromosome 16 open reading frame 96</fullName>
    </submittedName>
</protein>
<name>A0A8D2K7N1_THEGE</name>
<keyword evidence="5" id="KW-1185">Reference proteome</keyword>
<evidence type="ECO:0000256" key="1">
    <source>
        <dbReference type="SAM" id="Coils"/>
    </source>
</evidence>
<feature type="compositionally biased region" description="Pro residues" evidence="2">
    <location>
        <begin position="418"/>
        <end position="428"/>
    </location>
</feature>
<feature type="compositionally biased region" description="Pro residues" evidence="2">
    <location>
        <begin position="350"/>
        <end position="386"/>
    </location>
</feature>
<evidence type="ECO:0000256" key="2">
    <source>
        <dbReference type="SAM" id="MobiDB-lite"/>
    </source>
</evidence>
<feature type="region of interest" description="Disordered" evidence="2">
    <location>
        <begin position="1088"/>
        <end position="1153"/>
    </location>
</feature>
<dbReference type="PANTHER" id="PTHR47080:SF1">
    <property type="entry name" value="CHROMOSOME 16 OPEN READING FRAME 96"/>
    <property type="match status" value="1"/>
</dbReference>
<dbReference type="AlphaFoldDB" id="A0A8D2K7N1"/>
<dbReference type="InterPro" id="IPR032013">
    <property type="entry name" value="DUF4795"/>
</dbReference>
<dbReference type="PANTHER" id="PTHR47080">
    <property type="entry name" value="CHROMOSOME 16 OPEN READING FRAME 96"/>
    <property type="match status" value="1"/>
</dbReference>
<feature type="compositionally biased region" description="Basic and acidic residues" evidence="2">
    <location>
        <begin position="1136"/>
        <end position="1153"/>
    </location>
</feature>
<feature type="coiled-coil region" evidence="1">
    <location>
        <begin position="743"/>
        <end position="822"/>
    </location>
</feature>
<evidence type="ECO:0000259" key="3">
    <source>
        <dbReference type="Pfam" id="PF16043"/>
    </source>
</evidence>
<feature type="domain" description="DUF4795" evidence="3">
    <location>
        <begin position="774"/>
        <end position="952"/>
    </location>
</feature>
<accession>A0A8D2K7N1</accession>
<feature type="coiled-coil region" evidence="1">
    <location>
        <begin position="145"/>
        <end position="208"/>
    </location>
</feature>
<feature type="compositionally biased region" description="Low complexity" evidence="2">
    <location>
        <begin position="318"/>
        <end position="327"/>
    </location>
</feature>
<dbReference type="Ensembl" id="ENSTGET00000036146.1">
    <property type="protein sequence ID" value="ENSTGEP00000030395.1"/>
    <property type="gene ID" value="ENSTGEG00000024388.1"/>
</dbReference>
<feature type="compositionally biased region" description="Low complexity" evidence="2">
    <location>
        <begin position="294"/>
        <end position="305"/>
    </location>
</feature>
<dbReference type="Pfam" id="PF16043">
    <property type="entry name" value="DUF4795"/>
    <property type="match status" value="1"/>
</dbReference>